<dbReference type="Proteomes" id="UP000704176">
    <property type="component" value="Unassembled WGS sequence"/>
</dbReference>
<dbReference type="InterPro" id="IPR010982">
    <property type="entry name" value="Lambda_DNA-bd_dom_sf"/>
</dbReference>
<evidence type="ECO:0000256" key="1">
    <source>
        <dbReference type="SAM" id="MobiDB-lite"/>
    </source>
</evidence>
<organism evidence="3 4">
    <name type="scientific">Microvirga puerhi</name>
    <dbReference type="NCBI Taxonomy" id="2876078"/>
    <lineage>
        <taxon>Bacteria</taxon>
        <taxon>Pseudomonadati</taxon>
        <taxon>Pseudomonadota</taxon>
        <taxon>Alphaproteobacteria</taxon>
        <taxon>Hyphomicrobiales</taxon>
        <taxon>Methylobacteriaceae</taxon>
        <taxon>Microvirga</taxon>
    </lineage>
</organism>
<feature type="region of interest" description="Disordered" evidence="1">
    <location>
        <begin position="65"/>
        <end position="106"/>
    </location>
</feature>
<dbReference type="EMBL" id="JAIRBM010000009">
    <property type="protein sequence ID" value="MBZ6077364.1"/>
    <property type="molecule type" value="Genomic_DNA"/>
</dbReference>
<feature type="domain" description="HTH cro/C1-type" evidence="2">
    <location>
        <begin position="8"/>
        <end position="40"/>
    </location>
</feature>
<accession>A0ABS7VQ81</accession>
<keyword evidence="4" id="KW-1185">Reference proteome</keyword>
<dbReference type="PROSITE" id="PS50943">
    <property type="entry name" value="HTH_CROC1"/>
    <property type="match status" value="1"/>
</dbReference>
<dbReference type="Pfam" id="PF01381">
    <property type="entry name" value="HTH_3"/>
    <property type="match status" value="1"/>
</dbReference>
<comment type="caution">
    <text evidence="3">The sequence shown here is derived from an EMBL/GenBank/DDBJ whole genome shotgun (WGS) entry which is preliminary data.</text>
</comment>
<dbReference type="InterPro" id="IPR001387">
    <property type="entry name" value="Cro/C1-type_HTH"/>
</dbReference>
<evidence type="ECO:0000259" key="2">
    <source>
        <dbReference type="PROSITE" id="PS50943"/>
    </source>
</evidence>
<evidence type="ECO:0000313" key="4">
    <source>
        <dbReference type="Proteomes" id="UP000704176"/>
    </source>
</evidence>
<dbReference type="Gene3D" id="1.10.260.40">
    <property type="entry name" value="lambda repressor-like DNA-binding domains"/>
    <property type="match status" value="1"/>
</dbReference>
<dbReference type="RefSeq" id="WP_224313849.1">
    <property type="nucleotide sequence ID" value="NZ_JAIRBM010000009.1"/>
</dbReference>
<evidence type="ECO:0000313" key="3">
    <source>
        <dbReference type="EMBL" id="MBZ6077364.1"/>
    </source>
</evidence>
<proteinExistence type="predicted"/>
<protein>
    <submittedName>
        <fullName evidence="3">Helix-turn-helix domain-containing protein</fullName>
    </submittedName>
</protein>
<feature type="compositionally biased region" description="Basic residues" evidence="1">
    <location>
        <begin position="94"/>
        <end position="106"/>
    </location>
</feature>
<sequence length="106" mass="11511">MGASWKLLRAARLLLGLTQRELAEEARVSRGSVDRLERGEPGHSRIDDAVQAVLERHGIRFIPETETSGGGLLLPPALGGDQVPPSRSDAASKSRIRGYVRRRSGD</sequence>
<reference evidence="3 4" key="1">
    <citation type="submission" date="2021-09" db="EMBL/GenBank/DDBJ databases">
        <title>The complete genome sequence of a new microorganism.</title>
        <authorList>
            <person name="Zi Z."/>
        </authorList>
    </citation>
    <scope>NUCLEOTIDE SEQUENCE [LARGE SCALE GENOMIC DNA]</scope>
    <source>
        <strain evidence="3 4">WGZ8</strain>
    </source>
</reference>
<dbReference type="SUPFAM" id="SSF47413">
    <property type="entry name" value="lambda repressor-like DNA-binding domains"/>
    <property type="match status" value="1"/>
</dbReference>
<dbReference type="SMART" id="SM00530">
    <property type="entry name" value="HTH_XRE"/>
    <property type="match status" value="1"/>
</dbReference>
<name>A0ABS7VQ81_9HYPH</name>
<gene>
    <name evidence="3" type="ORF">K9B37_13870</name>
</gene>